<sequence length="654" mass="73148">MGTEYNIQNITVDCLLEMIKKQNTAYRAGTPIVTDAVYDAEIEKLKELDPENEWFKHVEPSPVSTSRKRKLPLPMKSLNKVKDINELKKWFSSLGLHADTELILMPKFDGLSLLHNEQTGEAWSRGGAENEGQDCTAHCIAANIVSDTRYLFTYGEFVITRENWRQNFEGKRSEYTGDIYKSPRNTAAGFLNRDEPCKEIAHASFFRYGMDNSTLNSFETFGEAITAICMDYQQPHLHKKVKTKDVTEEMLLSLFKEWSVMYPIDGIVVYINKLSIWNSIGRHQTTGNPLYAIAYKHPDFTESFETTVKGITWKASKSGALKPVVNIEMVNTGDCNMENPTGYNAGWINDHEIAKGAKILVTRSGGVIPKIIETLQPATTEEQERLWDELAECPHCGFPTSWNSNGIELCCTSPLCQGMQLAKIVFFYTQCGAENMGEETIAKIQNIGKTTVHDFLTVTAKELLGIDGFGDGIASIVLENNKKLLEGIELPTLMQASDCFTGIGKVKAQKILDKLSESGDYDKFFRMEYTPPQKGDKVYTNASKTFQSFYDGVIPFYHFVKASGLTFLTPKEDEVNKDGTCASMKVCVSGFRDAELEAFIKHEGGETCSSVSKKTTHLVVKDKTATSSKIIKAESLGVAILDIDEFKELVKYSS</sequence>
<evidence type="ECO:0000256" key="1">
    <source>
        <dbReference type="ARBA" id="ARBA00004067"/>
    </source>
</evidence>
<comment type="catalytic activity">
    <reaction evidence="10">
        <text>NAD(+) + (deoxyribonucleotide)n-3'-hydroxyl + 5'-phospho-(deoxyribonucleotide)m = (deoxyribonucleotide)n+m + AMP + beta-nicotinamide D-nucleotide.</text>
        <dbReference type="EC" id="6.5.1.2"/>
    </reaction>
</comment>
<dbReference type="InterPro" id="IPR012340">
    <property type="entry name" value="NA-bd_OB-fold"/>
</dbReference>
<dbReference type="GO" id="GO:0006260">
    <property type="term" value="P:DNA replication"/>
    <property type="evidence" value="ECO:0007669"/>
    <property type="project" value="UniProtKB-KW"/>
</dbReference>
<dbReference type="PROSITE" id="PS50172">
    <property type="entry name" value="BRCT"/>
    <property type="match status" value="1"/>
</dbReference>
<dbReference type="InterPro" id="IPR001679">
    <property type="entry name" value="DNA_ligase"/>
</dbReference>
<dbReference type="RefSeq" id="WP_254970025.1">
    <property type="nucleotide sequence ID" value="NZ_JANDWU010000012.1"/>
</dbReference>
<evidence type="ECO:0000256" key="4">
    <source>
        <dbReference type="ARBA" id="ARBA00022705"/>
    </source>
</evidence>
<dbReference type="Gene3D" id="3.30.470.30">
    <property type="entry name" value="DNA ligase/mRNA capping enzyme"/>
    <property type="match status" value="1"/>
</dbReference>
<dbReference type="Gene3D" id="3.40.50.10190">
    <property type="entry name" value="BRCT domain"/>
    <property type="match status" value="1"/>
</dbReference>
<evidence type="ECO:0000256" key="3">
    <source>
        <dbReference type="ARBA" id="ARBA00022598"/>
    </source>
</evidence>
<dbReference type="PIRSF" id="PIRSF001604">
    <property type="entry name" value="LigA"/>
    <property type="match status" value="1"/>
</dbReference>
<name>A0AAW5IEM6_9BACT</name>
<dbReference type="SUPFAM" id="SSF52113">
    <property type="entry name" value="BRCT domain"/>
    <property type="match status" value="1"/>
</dbReference>
<dbReference type="SMART" id="SM00292">
    <property type="entry name" value="BRCT"/>
    <property type="match status" value="1"/>
</dbReference>
<keyword evidence="6" id="KW-0227">DNA damage</keyword>
<keyword evidence="7" id="KW-0862">Zinc</keyword>
<evidence type="ECO:0000256" key="10">
    <source>
        <dbReference type="ARBA" id="ARBA00034005"/>
    </source>
</evidence>
<dbReference type="Pfam" id="PF01653">
    <property type="entry name" value="DNA_ligase_aden"/>
    <property type="match status" value="1"/>
</dbReference>
<evidence type="ECO:0000256" key="2">
    <source>
        <dbReference type="ARBA" id="ARBA00012722"/>
    </source>
</evidence>
<dbReference type="SUPFAM" id="SSF47781">
    <property type="entry name" value="RuvA domain 2-like"/>
    <property type="match status" value="1"/>
</dbReference>
<keyword evidence="9" id="KW-0234">DNA repair</keyword>
<dbReference type="InterPro" id="IPR004150">
    <property type="entry name" value="NAD_DNA_ligase_OB"/>
</dbReference>
<dbReference type="Proteomes" id="UP001205506">
    <property type="component" value="Unassembled WGS sequence"/>
</dbReference>
<dbReference type="InterPro" id="IPR036420">
    <property type="entry name" value="BRCT_dom_sf"/>
</dbReference>
<proteinExistence type="predicted"/>
<keyword evidence="5" id="KW-0479">Metal-binding</keyword>
<reference evidence="12" key="1">
    <citation type="submission" date="2022-07" db="EMBL/GenBank/DDBJ databases">
        <title>Prevotella copri.</title>
        <authorList>
            <person name="Yang C."/>
        </authorList>
    </citation>
    <scope>NUCLEOTIDE SEQUENCE</scope>
    <source>
        <strain evidence="12">HF1805</strain>
    </source>
</reference>
<dbReference type="Pfam" id="PF00533">
    <property type="entry name" value="BRCT"/>
    <property type="match status" value="1"/>
</dbReference>
<comment type="caution">
    <text evidence="12">The sequence shown here is derived from an EMBL/GenBank/DDBJ whole genome shotgun (WGS) entry which is preliminary data.</text>
</comment>
<evidence type="ECO:0000256" key="8">
    <source>
        <dbReference type="ARBA" id="ARBA00023027"/>
    </source>
</evidence>
<dbReference type="GO" id="GO:0046872">
    <property type="term" value="F:metal ion binding"/>
    <property type="evidence" value="ECO:0007669"/>
    <property type="project" value="UniProtKB-KW"/>
</dbReference>
<evidence type="ECO:0000256" key="5">
    <source>
        <dbReference type="ARBA" id="ARBA00022723"/>
    </source>
</evidence>
<evidence type="ECO:0000259" key="11">
    <source>
        <dbReference type="PROSITE" id="PS50172"/>
    </source>
</evidence>
<dbReference type="InterPro" id="IPR001357">
    <property type="entry name" value="BRCT_dom"/>
</dbReference>
<dbReference type="EMBL" id="JANDWU010000012">
    <property type="protein sequence ID" value="MCP9549422.1"/>
    <property type="molecule type" value="Genomic_DNA"/>
</dbReference>
<evidence type="ECO:0000256" key="9">
    <source>
        <dbReference type="ARBA" id="ARBA00023204"/>
    </source>
</evidence>
<protein>
    <recommendedName>
        <fullName evidence="2">DNA ligase (NAD(+))</fullName>
        <ecNumber evidence="2">6.5.1.2</ecNumber>
    </recommendedName>
</protein>
<keyword evidence="3" id="KW-0436">Ligase</keyword>
<dbReference type="GO" id="GO:0006281">
    <property type="term" value="P:DNA repair"/>
    <property type="evidence" value="ECO:0007669"/>
    <property type="project" value="UniProtKB-KW"/>
</dbReference>
<comment type="function">
    <text evidence="1">DNA ligase that catalyzes the formation of phosphodiester linkages between 5'-phosphoryl and 3'-hydroxyl groups in double-stranded DNA using NAD as a coenzyme and as the energy source for the reaction. It is essential for DNA replication and repair of damaged DNA.</text>
</comment>
<dbReference type="GO" id="GO:0003911">
    <property type="term" value="F:DNA ligase (NAD+) activity"/>
    <property type="evidence" value="ECO:0007669"/>
    <property type="project" value="UniProtKB-EC"/>
</dbReference>
<dbReference type="InterPro" id="IPR013839">
    <property type="entry name" value="DNAligase_adenylation"/>
</dbReference>
<feature type="domain" description="BRCT" evidence="11">
    <location>
        <begin position="576"/>
        <end position="654"/>
    </location>
</feature>
<dbReference type="InterPro" id="IPR013840">
    <property type="entry name" value="DNAligase_N"/>
</dbReference>
<dbReference type="InterPro" id="IPR010994">
    <property type="entry name" value="RuvA_2-like"/>
</dbReference>
<evidence type="ECO:0000313" key="12">
    <source>
        <dbReference type="EMBL" id="MCP9549422.1"/>
    </source>
</evidence>
<dbReference type="Gene3D" id="2.40.50.140">
    <property type="entry name" value="Nucleic acid-binding proteins"/>
    <property type="match status" value="1"/>
</dbReference>
<organism evidence="12 13">
    <name type="scientific">Segatella copri</name>
    <dbReference type="NCBI Taxonomy" id="165179"/>
    <lineage>
        <taxon>Bacteria</taxon>
        <taxon>Pseudomonadati</taxon>
        <taxon>Bacteroidota</taxon>
        <taxon>Bacteroidia</taxon>
        <taxon>Bacteroidales</taxon>
        <taxon>Prevotellaceae</taxon>
        <taxon>Segatella</taxon>
    </lineage>
</organism>
<dbReference type="Pfam" id="PF03120">
    <property type="entry name" value="OB_DNA_ligase"/>
    <property type="match status" value="1"/>
</dbReference>
<dbReference type="SUPFAM" id="SSF50249">
    <property type="entry name" value="Nucleic acid-binding proteins"/>
    <property type="match status" value="1"/>
</dbReference>
<dbReference type="SUPFAM" id="SSF56091">
    <property type="entry name" value="DNA ligase/mRNA capping enzyme, catalytic domain"/>
    <property type="match status" value="1"/>
</dbReference>
<keyword evidence="8" id="KW-0520">NAD</keyword>
<dbReference type="EC" id="6.5.1.2" evidence="2"/>
<evidence type="ECO:0000313" key="13">
    <source>
        <dbReference type="Proteomes" id="UP001205506"/>
    </source>
</evidence>
<gene>
    <name evidence="12" type="ORF">NNC68_08040</name>
</gene>
<accession>A0AAW5IEM6</accession>
<evidence type="ECO:0000256" key="6">
    <source>
        <dbReference type="ARBA" id="ARBA00022763"/>
    </source>
</evidence>
<keyword evidence="4" id="KW-0235">DNA replication</keyword>
<dbReference type="AlphaFoldDB" id="A0AAW5IEM6"/>
<dbReference type="SMART" id="SM00532">
    <property type="entry name" value="LIGANc"/>
    <property type="match status" value="1"/>
</dbReference>
<evidence type="ECO:0000256" key="7">
    <source>
        <dbReference type="ARBA" id="ARBA00022833"/>
    </source>
</evidence>